<name>A0ACB9SQ45_HOLOL</name>
<protein>
    <submittedName>
        <fullName evidence="1">Transposase is4</fullName>
    </submittedName>
</protein>
<organism evidence="1 2">
    <name type="scientific">Holotrichia oblita</name>
    <name type="common">Chafer beetle</name>
    <dbReference type="NCBI Taxonomy" id="644536"/>
    <lineage>
        <taxon>Eukaryota</taxon>
        <taxon>Metazoa</taxon>
        <taxon>Ecdysozoa</taxon>
        <taxon>Arthropoda</taxon>
        <taxon>Hexapoda</taxon>
        <taxon>Insecta</taxon>
        <taxon>Pterygota</taxon>
        <taxon>Neoptera</taxon>
        <taxon>Endopterygota</taxon>
        <taxon>Coleoptera</taxon>
        <taxon>Polyphaga</taxon>
        <taxon>Scarabaeiformia</taxon>
        <taxon>Scarabaeidae</taxon>
        <taxon>Melolonthinae</taxon>
        <taxon>Holotrichia</taxon>
    </lineage>
</organism>
<evidence type="ECO:0000313" key="1">
    <source>
        <dbReference type="EMBL" id="KAI4455536.1"/>
    </source>
</evidence>
<proteinExistence type="predicted"/>
<accession>A0ACB9SQ45</accession>
<dbReference type="Proteomes" id="UP001056778">
    <property type="component" value="Chromosome 9"/>
</dbReference>
<dbReference type="EMBL" id="CM043023">
    <property type="protein sequence ID" value="KAI4455536.1"/>
    <property type="molecule type" value="Genomic_DNA"/>
</dbReference>
<keyword evidence="2" id="KW-1185">Reference proteome</keyword>
<sequence length="388" mass="44630">MLIWKIMAHQKNTYKNLSHDDGVLVSEWVDNSVVCVGSTIHGTNPVTNVKRYSQKDKRHIMVTRPALLGEYNENIGGTGRMDQNINQYIIKVSNRKWYWALFSWFIDASINNAWFLCRKATNSSISQISSRRTVVQVYLKKYTTAPTGPSRTPSPASVSQKVADEVRYDGMSHLIEKIPQEKKRRCAGNSVVNNEQTEEDLDEDDLPLNTFLPSNKLKVTNELTEIKEMFVKIGKTVLDQGIQEWVKEENEEEHEDVGNQESDEEMPSVNLKLSKLIMSKRAKWTEDIMQIALEELHNGQPVLAVAKQYGIPRRTLRNHIRTGRIHRQLGRHSLLNVAQQNELCRRIFRLAEVGMPLTPKVLRRVFTFVEENGLKHPFSIQNRLAGRK</sequence>
<comment type="caution">
    <text evidence="1">The sequence shown here is derived from an EMBL/GenBank/DDBJ whole genome shotgun (WGS) entry which is preliminary data.</text>
</comment>
<gene>
    <name evidence="1" type="ORF">MML48_9g00013211</name>
</gene>
<evidence type="ECO:0000313" key="2">
    <source>
        <dbReference type="Proteomes" id="UP001056778"/>
    </source>
</evidence>
<reference evidence="1" key="1">
    <citation type="submission" date="2022-04" db="EMBL/GenBank/DDBJ databases">
        <title>Chromosome-scale genome assembly of Holotrichia oblita Faldermann.</title>
        <authorList>
            <person name="Rongchong L."/>
        </authorList>
    </citation>
    <scope>NUCLEOTIDE SEQUENCE</scope>
    <source>
        <strain evidence="1">81SQS9</strain>
    </source>
</reference>